<feature type="binding site" evidence="5">
    <location>
        <position position="126"/>
    </location>
    <ligand>
        <name>S-adenosyl-L-methionine</name>
        <dbReference type="ChEBI" id="CHEBI:59789"/>
    </ligand>
</feature>
<dbReference type="GO" id="GO:0070475">
    <property type="term" value="P:rRNA base methylation"/>
    <property type="evidence" value="ECO:0007669"/>
    <property type="project" value="TreeGrafter"/>
</dbReference>
<feature type="binding site" evidence="5">
    <location>
        <position position="81"/>
    </location>
    <ligand>
        <name>S-adenosyl-L-methionine</name>
        <dbReference type="ChEBI" id="CHEBI:59789"/>
    </ligand>
</feature>
<dbReference type="CDD" id="cd02440">
    <property type="entry name" value="AdoMet_MTases"/>
    <property type="match status" value="1"/>
</dbReference>
<reference evidence="6" key="1">
    <citation type="submission" date="2021-09" db="EMBL/GenBank/DDBJ databases">
        <authorList>
            <consortium name="AG Swart"/>
            <person name="Singh M."/>
            <person name="Singh A."/>
            <person name="Seah K."/>
            <person name="Emmerich C."/>
        </authorList>
    </citation>
    <scope>NUCLEOTIDE SEQUENCE</scope>
    <source>
        <strain evidence="6">ATCC30299</strain>
    </source>
</reference>
<sequence>MERTNFNQRMHPLNKYLNHRPDYLALSKKYHWFAKHVKGRALDYSSDEACNALVKVLLLEDFNIKYWKIPDGYLVPTVPQRLNYLCWIKEILQKNDPVILDIGTGASLIYPLLGVAEFNWNFVATDIDEIAIQNARKIIEKNELEGKIMLIKVEKTQIIREITQNFDVSICNPPFYSSDYNAESLNGYGGRSNEMKTPGGECKFIGDYIDESWGKRQEVEWFTTLVGVKSHLKIMMDYLNTQFSNVLIKTTTFYQGKTLRWGLAWKFIEKTITIEEDNSSQSDN</sequence>
<gene>
    <name evidence="6" type="ORF">BSTOLATCC_MIC36328</name>
</gene>
<dbReference type="InterPro" id="IPR017182">
    <property type="entry name" value="METTL16/PsiM"/>
</dbReference>
<protein>
    <recommendedName>
        <fullName evidence="8">U6 small nuclear RNA (adenine-(43)-N(6))-methyltransferase</fullName>
    </recommendedName>
</protein>
<dbReference type="EMBL" id="CAJZBQ010000036">
    <property type="protein sequence ID" value="CAG9324542.1"/>
    <property type="molecule type" value="Genomic_DNA"/>
</dbReference>
<dbReference type="PANTHER" id="PTHR13393:SF0">
    <property type="entry name" value="RNA N6-ADENOSINE-METHYLTRANSFERASE METTL16"/>
    <property type="match status" value="1"/>
</dbReference>
<dbReference type="Gene3D" id="3.40.50.150">
    <property type="entry name" value="Vaccinia Virus protein VP39"/>
    <property type="match status" value="1"/>
</dbReference>
<proteinExistence type="inferred from homology"/>
<dbReference type="InterPro" id="IPR010286">
    <property type="entry name" value="METTL16/RlmF"/>
</dbReference>
<dbReference type="PIRSF" id="PIRSF037350">
    <property type="entry name" value="Mtase_ZK1128_prd"/>
    <property type="match status" value="1"/>
</dbReference>
<comment type="caution">
    <text evidence="6">The sequence shown here is derived from an EMBL/GenBank/DDBJ whole genome shotgun (WGS) entry which is preliminary data.</text>
</comment>
<dbReference type="Proteomes" id="UP001162131">
    <property type="component" value="Unassembled WGS sequence"/>
</dbReference>
<evidence type="ECO:0000256" key="2">
    <source>
        <dbReference type="ARBA" id="ARBA00022603"/>
    </source>
</evidence>
<dbReference type="SUPFAM" id="SSF53335">
    <property type="entry name" value="S-adenosyl-L-methionine-dependent methyltransferases"/>
    <property type="match status" value="1"/>
</dbReference>
<feature type="binding site" evidence="5">
    <location>
        <position position="172"/>
    </location>
    <ligand>
        <name>S-adenosyl-L-methionine</name>
        <dbReference type="ChEBI" id="CHEBI:59789"/>
    </ligand>
</feature>
<dbReference type="PANTHER" id="PTHR13393">
    <property type="entry name" value="SAM-DEPENDENT METHYLTRANSFERASE"/>
    <property type="match status" value="1"/>
</dbReference>
<keyword evidence="7" id="KW-1185">Reference proteome</keyword>
<keyword evidence="3" id="KW-0808">Transferase</keyword>
<dbReference type="InterPro" id="IPR029063">
    <property type="entry name" value="SAM-dependent_MTases_sf"/>
</dbReference>
<feature type="binding site" evidence="5">
    <location>
        <position position="103"/>
    </location>
    <ligand>
        <name>S-adenosyl-L-methionine</name>
        <dbReference type="ChEBI" id="CHEBI:59789"/>
    </ligand>
</feature>
<evidence type="ECO:0000256" key="4">
    <source>
        <dbReference type="ARBA" id="ARBA00022691"/>
    </source>
</evidence>
<evidence type="ECO:0000256" key="5">
    <source>
        <dbReference type="PIRSR" id="PIRSR037350-1"/>
    </source>
</evidence>
<dbReference type="AlphaFoldDB" id="A0AAU9JHI5"/>
<evidence type="ECO:0000313" key="6">
    <source>
        <dbReference type="EMBL" id="CAG9324542.1"/>
    </source>
</evidence>
<keyword evidence="2" id="KW-0489">Methyltransferase</keyword>
<evidence type="ECO:0000313" key="7">
    <source>
        <dbReference type="Proteomes" id="UP001162131"/>
    </source>
</evidence>
<accession>A0AAU9JHI5</accession>
<organism evidence="6 7">
    <name type="scientific">Blepharisma stoltei</name>
    <dbReference type="NCBI Taxonomy" id="1481888"/>
    <lineage>
        <taxon>Eukaryota</taxon>
        <taxon>Sar</taxon>
        <taxon>Alveolata</taxon>
        <taxon>Ciliophora</taxon>
        <taxon>Postciliodesmatophora</taxon>
        <taxon>Heterotrichea</taxon>
        <taxon>Heterotrichida</taxon>
        <taxon>Blepharismidae</taxon>
        <taxon>Blepharisma</taxon>
    </lineage>
</organism>
<evidence type="ECO:0000256" key="1">
    <source>
        <dbReference type="ARBA" id="ARBA00005878"/>
    </source>
</evidence>
<name>A0AAU9JHI5_9CILI</name>
<comment type="similarity">
    <text evidence="1">Belongs to the methyltransferase superfamily. METTL16/RlmF family.</text>
</comment>
<dbReference type="Pfam" id="PF05971">
    <property type="entry name" value="Methyltransf_10"/>
    <property type="match status" value="1"/>
</dbReference>
<evidence type="ECO:0000256" key="3">
    <source>
        <dbReference type="ARBA" id="ARBA00022679"/>
    </source>
</evidence>
<dbReference type="GO" id="GO:0008168">
    <property type="term" value="F:methyltransferase activity"/>
    <property type="evidence" value="ECO:0007669"/>
    <property type="project" value="UniProtKB-KW"/>
</dbReference>
<keyword evidence="4 5" id="KW-0949">S-adenosyl-L-methionine</keyword>
<evidence type="ECO:0008006" key="8">
    <source>
        <dbReference type="Google" id="ProtNLM"/>
    </source>
</evidence>